<evidence type="ECO:0000256" key="4">
    <source>
        <dbReference type="ARBA" id="ARBA00022807"/>
    </source>
</evidence>
<gene>
    <name evidence="6" type="ORF">KL86PLE_41045</name>
</gene>
<proteinExistence type="inferred from homology"/>
<dbReference type="GO" id="GO:0008234">
    <property type="term" value="F:cysteine-type peptidase activity"/>
    <property type="evidence" value="ECO:0007669"/>
    <property type="project" value="UniProtKB-KW"/>
</dbReference>
<dbReference type="Pfam" id="PF18348">
    <property type="entry name" value="SH3_16"/>
    <property type="match status" value="1"/>
</dbReference>
<reference evidence="6" key="1">
    <citation type="submission" date="2016-08" db="EMBL/GenBank/DDBJ databases">
        <authorList>
            <person name="Seilhamer J.J."/>
        </authorList>
    </citation>
    <scope>NUCLEOTIDE SEQUENCE</scope>
    <source>
        <strain evidence="6">86</strain>
    </source>
</reference>
<dbReference type="InterPro" id="IPR000064">
    <property type="entry name" value="NLP_P60_dom"/>
</dbReference>
<dbReference type="AlphaFoldDB" id="A0A212LIA6"/>
<protein>
    <submittedName>
        <fullName evidence="6">NLP/P60 protein</fullName>
    </submittedName>
</protein>
<evidence type="ECO:0000259" key="5">
    <source>
        <dbReference type="PROSITE" id="PS51935"/>
    </source>
</evidence>
<dbReference type="EMBL" id="FMJD01000008">
    <property type="protein sequence ID" value="SCM77240.1"/>
    <property type="molecule type" value="Genomic_DNA"/>
</dbReference>
<dbReference type="Gene3D" id="3.90.1720.10">
    <property type="entry name" value="endopeptidase domain like (from Nostoc punctiforme)"/>
    <property type="match status" value="1"/>
</dbReference>
<sequence length="294" mass="30670">MTTDRRTTFARPDLADAALAGRVASERYVEPRPARIVAPLAGLRREPRFDCPLDSEALHGEAIRVLDVDAEGWAFAEIGRDGYVGYLPAEALSFSAPEPTHAVTALRSFAFSGSDLKLPVAYPLVQGALVAVTGEVERRGLVYALLSDGTATVMKHLAPVGAPPAGDFVAVAAAYVGTPYLWGGASSLGIDCSGLVQRALAETGVAAPRDTDQQEAAVGEPVDWNGDPDTLRRGDLVFWKGHVGIVAGPGQLLHANGFHMATVIEPLGAAIARIASGGVPVTSVRRLAGYPAKG</sequence>
<dbReference type="Pfam" id="PF00877">
    <property type="entry name" value="NLPC_P60"/>
    <property type="match status" value="1"/>
</dbReference>
<dbReference type="PROSITE" id="PS51935">
    <property type="entry name" value="NLPC_P60"/>
    <property type="match status" value="1"/>
</dbReference>
<dbReference type="RefSeq" id="WP_288197170.1">
    <property type="nucleotide sequence ID" value="NZ_LT608334.1"/>
</dbReference>
<dbReference type="GO" id="GO:0006508">
    <property type="term" value="P:proteolysis"/>
    <property type="evidence" value="ECO:0007669"/>
    <property type="project" value="UniProtKB-KW"/>
</dbReference>
<evidence type="ECO:0000313" key="6">
    <source>
        <dbReference type="EMBL" id="SCM77240.1"/>
    </source>
</evidence>
<evidence type="ECO:0000256" key="2">
    <source>
        <dbReference type="ARBA" id="ARBA00022670"/>
    </source>
</evidence>
<dbReference type="InterPro" id="IPR038765">
    <property type="entry name" value="Papain-like_cys_pep_sf"/>
</dbReference>
<dbReference type="PANTHER" id="PTHR47359">
    <property type="entry name" value="PEPTIDOGLYCAN DL-ENDOPEPTIDASE CWLO"/>
    <property type="match status" value="1"/>
</dbReference>
<name>A0A212LIA6_9HYPH</name>
<dbReference type="InterPro" id="IPR051794">
    <property type="entry name" value="PG_Endopeptidase_C40"/>
</dbReference>
<dbReference type="PANTHER" id="PTHR47359:SF3">
    <property type="entry name" value="NLP_P60 DOMAIN-CONTAINING PROTEIN-RELATED"/>
    <property type="match status" value="1"/>
</dbReference>
<comment type="similarity">
    <text evidence="1">Belongs to the peptidase C40 family.</text>
</comment>
<evidence type="ECO:0000256" key="1">
    <source>
        <dbReference type="ARBA" id="ARBA00007074"/>
    </source>
</evidence>
<dbReference type="SUPFAM" id="SSF54001">
    <property type="entry name" value="Cysteine proteinases"/>
    <property type="match status" value="1"/>
</dbReference>
<evidence type="ECO:0000256" key="3">
    <source>
        <dbReference type="ARBA" id="ARBA00022801"/>
    </source>
</evidence>
<keyword evidence="2" id="KW-0645">Protease</keyword>
<dbReference type="InterPro" id="IPR041382">
    <property type="entry name" value="SH3_16"/>
</dbReference>
<organism evidence="6">
    <name type="scientific">uncultured Pleomorphomonas sp</name>
    <dbReference type="NCBI Taxonomy" id="442121"/>
    <lineage>
        <taxon>Bacteria</taxon>
        <taxon>Pseudomonadati</taxon>
        <taxon>Pseudomonadota</taxon>
        <taxon>Alphaproteobacteria</taxon>
        <taxon>Hyphomicrobiales</taxon>
        <taxon>Pleomorphomonadaceae</taxon>
        <taxon>Pleomorphomonas</taxon>
        <taxon>environmental samples</taxon>
    </lineage>
</organism>
<keyword evidence="3" id="KW-0378">Hydrolase</keyword>
<feature type="domain" description="NlpC/P60" evidence="5">
    <location>
        <begin position="162"/>
        <end position="288"/>
    </location>
</feature>
<accession>A0A212LIA6</accession>
<keyword evidence="4" id="KW-0788">Thiol protease</keyword>